<evidence type="ECO:0000256" key="5">
    <source>
        <dbReference type="ARBA" id="ARBA00022801"/>
    </source>
</evidence>
<evidence type="ECO:0000256" key="4">
    <source>
        <dbReference type="ARBA" id="ARBA00022737"/>
    </source>
</evidence>
<dbReference type="GO" id="GO:0016477">
    <property type="term" value="P:cell migration"/>
    <property type="evidence" value="ECO:0007669"/>
    <property type="project" value="TreeGrafter"/>
</dbReference>
<evidence type="ECO:0000256" key="11">
    <source>
        <dbReference type="PROSITE-ProRule" id="PRU00191"/>
    </source>
</evidence>
<dbReference type="AlphaFoldDB" id="A0A2I0T0N5"/>
<dbReference type="PROSITE" id="PS50001">
    <property type="entry name" value="SH2"/>
    <property type="match status" value="2"/>
</dbReference>
<dbReference type="Pfam" id="PF00017">
    <property type="entry name" value="SH2"/>
    <property type="match status" value="2"/>
</dbReference>
<dbReference type="InterPro" id="IPR000980">
    <property type="entry name" value="SH2"/>
</dbReference>
<dbReference type="SUPFAM" id="SSF55550">
    <property type="entry name" value="SH2 domain"/>
    <property type="match status" value="2"/>
</dbReference>
<feature type="domain" description="SH2" evidence="12">
    <location>
        <begin position="104"/>
        <end position="143"/>
    </location>
</feature>
<evidence type="ECO:0000256" key="9">
    <source>
        <dbReference type="ARBA" id="ARBA00023098"/>
    </source>
</evidence>
<dbReference type="Proteomes" id="UP000233556">
    <property type="component" value="Unassembled WGS sequence"/>
</dbReference>
<evidence type="ECO:0000313" key="13">
    <source>
        <dbReference type="EMBL" id="PKU27334.1"/>
    </source>
</evidence>
<keyword evidence="7" id="KW-0442">Lipid degradation</keyword>
<comment type="cofactor">
    <cofactor evidence="1">
        <name>Ca(2+)</name>
        <dbReference type="ChEBI" id="CHEBI:29108"/>
    </cofactor>
</comment>
<feature type="domain" description="SH2" evidence="12">
    <location>
        <begin position="17"/>
        <end position="93"/>
    </location>
</feature>
<keyword evidence="3" id="KW-0728">SH3 domain</keyword>
<dbReference type="PANTHER" id="PTHR19969:SF5">
    <property type="entry name" value="CRK-LIKE PROTEIN"/>
    <property type="match status" value="1"/>
</dbReference>
<gene>
    <name evidence="13" type="ORF">llap_22362</name>
</gene>
<dbReference type="InterPro" id="IPR036860">
    <property type="entry name" value="SH2_dom_sf"/>
</dbReference>
<evidence type="ECO:0000259" key="12">
    <source>
        <dbReference type="PROSITE" id="PS50001"/>
    </source>
</evidence>
<dbReference type="InterPro" id="IPR051184">
    <property type="entry name" value="Tyrosine-phos_adapter"/>
</dbReference>
<sequence>MGLLWGRNVVSRLELCLRQMQNLHGGPWFTPSLFRRRNGKVQHCRIHSRQDAGSPKFFLTDNLVFDSLYDLITHYQEVPLRCNEFEMRLTEPVPQTNAHESKEWYHANLTRAQAEHMLMRVPRDGAFLVRKRSEPSSYAISFRCVPGRRVVGWDAADPAPPPIIS</sequence>
<dbReference type="FunFam" id="3.30.505.10:FF:000011">
    <property type="entry name" value="1-phosphatidylinositol 4,5-bisphosphate phosphodiesterase gamma"/>
    <property type="match status" value="1"/>
</dbReference>
<evidence type="ECO:0000313" key="14">
    <source>
        <dbReference type="Proteomes" id="UP000233556"/>
    </source>
</evidence>
<keyword evidence="8 11" id="KW-0727">SH2 domain</keyword>
<protein>
    <recommendedName>
        <fullName evidence="2">phosphoinositide phospholipase C</fullName>
        <ecNumber evidence="2">3.1.4.11</ecNumber>
    </recommendedName>
</protein>
<keyword evidence="9" id="KW-0443">Lipid metabolism</keyword>
<keyword evidence="6" id="KW-0106">Calcium</keyword>
<dbReference type="PANTHER" id="PTHR19969">
    <property type="entry name" value="SH2-SH3 ADAPTOR PROTEIN-RELATED"/>
    <property type="match status" value="1"/>
</dbReference>
<dbReference type="EMBL" id="KZ528478">
    <property type="protein sequence ID" value="PKU27334.1"/>
    <property type="molecule type" value="Genomic_DNA"/>
</dbReference>
<evidence type="ECO:0000256" key="3">
    <source>
        <dbReference type="ARBA" id="ARBA00022443"/>
    </source>
</evidence>
<keyword evidence="4" id="KW-0677">Repeat</keyword>
<evidence type="ECO:0000256" key="7">
    <source>
        <dbReference type="ARBA" id="ARBA00022963"/>
    </source>
</evidence>
<evidence type="ECO:0000256" key="1">
    <source>
        <dbReference type="ARBA" id="ARBA00001913"/>
    </source>
</evidence>
<evidence type="ECO:0000256" key="2">
    <source>
        <dbReference type="ARBA" id="ARBA00012368"/>
    </source>
</evidence>
<dbReference type="GO" id="GO:0030971">
    <property type="term" value="F:receptor tyrosine kinase binding"/>
    <property type="evidence" value="ECO:0007669"/>
    <property type="project" value="TreeGrafter"/>
</dbReference>
<name>A0A2I0T0N5_LIMLA</name>
<accession>A0A2I0T0N5</accession>
<reference evidence="14" key="1">
    <citation type="submission" date="2017-11" db="EMBL/GenBank/DDBJ databases">
        <authorList>
            <person name="Lima N.C."/>
            <person name="Parody-Merino A.M."/>
            <person name="Battley P.F."/>
            <person name="Fidler A.E."/>
            <person name="Prosdocimi F."/>
        </authorList>
    </citation>
    <scope>NUCLEOTIDE SEQUENCE [LARGE SCALE GENOMIC DNA]</scope>
</reference>
<dbReference type="GO" id="GO:0016042">
    <property type="term" value="P:lipid catabolic process"/>
    <property type="evidence" value="ECO:0007669"/>
    <property type="project" value="UniProtKB-KW"/>
</dbReference>
<keyword evidence="5" id="KW-0378">Hydrolase</keyword>
<reference evidence="14" key="2">
    <citation type="submission" date="2017-12" db="EMBL/GenBank/DDBJ databases">
        <title>Genome sequence of the Bar-tailed Godwit (Limosa lapponica baueri).</title>
        <authorList>
            <person name="Lima N.C.B."/>
            <person name="Parody-Merino A.M."/>
            <person name="Battley P.F."/>
            <person name="Fidler A.E."/>
            <person name="Prosdocimi F."/>
        </authorList>
    </citation>
    <scope>NUCLEOTIDE SEQUENCE [LARGE SCALE GENOMIC DNA]</scope>
</reference>
<organism evidence="13 14">
    <name type="scientific">Limosa lapponica baueri</name>
    <dbReference type="NCBI Taxonomy" id="1758121"/>
    <lineage>
        <taxon>Eukaryota</taxon>
        <taxon>Metazoa</taxon>
        <taxon>Chordata</taxon>
        <taxon>Craniata</taxon>
        <taxon>Vertebrata</taxon>
        <taxon>Euteleostomi</taxon>
        <taxon>Archelosauria</taxon>
        <taxon>Archosauria</taxon>
        <taxon>Dinosauria</taxon>
        <taxon>Saurischia</taxon>
        <taxon>Theropoda</taxon>
        <taxon>Coelurosauria</taxon>
        <taxon>Aves</taxon>
        <taxon>Neognathae</taxon>
        <taxon>Neoaves</taxon>
        <taxon>Charadriiformes</taxon>
        <taxon>Scolopacidae</taxon>
        <taxon>Limosa</taxon>
    </lineage>
</organism>
<dbReference type="GO" id="GO:0035591">
    <property type="term" value="F:signaling adaptor activity"/>
    <property type="evidence" value="ECO:0007669"/>
    <property type="project" value="TreeGrafter"/>
</dbReference>
<evidence type="ECO:0000256" key="6">
    <source>
        <dbReference type="ARBA" id="ARBA00022837"/>
    </source>
</evidence>
<dbReference type="GO" id="GO:0004435">
    <property type="term" value="F:phosphatidylinositol-4,5-bisphosphate phospholipase C activity"/>
    <property type="evidence" value="ECO:0007669"/>
    <property type="project" value="UniProtKB-EC"/>
</dbReference>
<proteinExistence type="predicted"/>
<dbReference type="Gene3D" id="3.30.505.10">
    <property type="entry name" value="SH2 domain"/>
    <property type="match status" value="2"/>
</dbReference>
<keyword evidence="10" id="KW-0807">Transducer</keyword>
<dbReference type="OrthoDB" id="9427486at2759"/>
<keyword evidence="14" id="KW-1185">Reference proteome</keyword>
<dbReference type="GO" id="GO:0007167">
    <property type="term" value="P:enzyme-linked receptor protein signaling pathway"/>
    <property type="evidence" value="ECO:0007669"/>
    <property type="project" value="TreeGrafter"/>
</dbReference>
<dbReference type="GO" id="GO:0005737">
    <property type="term" value="C:cytoplasm"/>
    <property type="evidence" value="ECO:0007669"/>
    <property type="project" value="TreeGrafter"/>
</dbReference>
<evidence type="ECO:0000256" key="8">
    <source>
        <dbReference type="ARBA" id="ARBA00022999"/>
    </source>
</evidence>
<evidence type="ECO:0000256" key="10">
    <source>
        <dbReference type="ARBA" id="ARBA00023224"/>
    </source>
</evidence>
<dbReference type="EC" id="3.1.4.11" evidence="2"/>